<dbReference type="Proteomes" id="UP001526426">
    <property type="component" value="Unassembled WGS sequence"/>
</dbReference>
<accession>A0ABT3L546</accession>
<dbReference type="InterPro" id="IPR008538">
    <property type="entry name" value="Uma2"/>
</dbReference>
<dbReference type="Pfam" id="PF05685">
    <property type="entry name" value="Uma2"/>
    <property type="match status" value="1"/>
</dbReference>
<evidence type="ECO:0000313" key="2">
    <source>
        <dbReference type="EMBL" id="MCW6036614.1"/>
    </source>
</evidence>
<dbReference type="Gene3D" id="3.90.1570.10">
    <property type="entry name" value="tt1808, chain A"/>
    <property type="match status" value="1"/>
</dbReference>
<keyword evidence="2" id="KW-0255">Endonuclease</keyword>
<keyword evidence="2" id="KW-0378">Hydrolase</keyword>
<dbReference type="CDD" id="cd06260">
    <property type="entry name" value="DUF820-like"/>
    <property type="match status" value="1"/>
</dbReference>
<name>A0ABT3L546_9CYAN</name>
<evidence type="ECO:0000313" key="3">
    <source>
        <dbReference type="Proteomes" id="UP001526426"/>
    </source>
</evidence>
<protein>
    <submittedName>
        <fullName evidence="2">Uma2 family endonuclease</fullName>
    </submittedName>
</protein>
<dbReference type="EMBL" id="JAIHOM010000041">
    <property type="protein sequence ID" value="MCW6036614.1"/>
    <property type="molecule type" value="Genomic_DNA"/>
</dbReference>
<keyword evidence="2" id="KW-0540">Nuclease</keyword>
<dbReference type="SUPFAM" id="SSF52980">
    <property type="entry name" value="Restriction endonuclease-like"/>
    <property type="match status" value="1"/>
</dbReference>
<gene>
    <name evidence="2" type="ORF">K4A83_10110</name>
</gene>
<dbReference type="PANTHER" id="PTHR34107:SF5">
    <property type="entry name" value="SLL1355 PROTEIN"/>
    <property type="match status" value="1"/>
</dbReference>
<comment type="caution">
    <text evidence="2">The sequence shown here is derived from an EMBL/GenBank/DDBJ whole genome shotgun (WGS) entry which is preliminary data.</text>
</comment>
<reference evidence="2 3" key="1">
    <citation type="submission" date="2021-08" db="EMBL/GenBank/DDBJ databases">
        <title>Draft genome sequence of Spirulina subsalsa with high tolerance to salinity and hype-accumulation of phycocyanin.</title>
        <authorList>
            <person name="Pei H."/>
            <person name="Jiang L."/>
        </authorList>
    </citation>
    <scope>NUCLEOTIDE SEQUENCE [LARGE SCALE GENOMIC DNA]</scope>
    <source>
        <strain evidence="2 3">FACHB-351</strain>
    </source>
</reference>
<feature type="domain" description="Putative restriction endonuclease" evidence="1">
    <location>
        <begin position="12"/>
        <end position="175"/>
    </location>
</feature>
<organism evidence="2 3">
    <name type="scientific">Spirulina subsalsa FACHB-351</name>
    <dbReference type="NCBI Taxonomy" id="234711"/>
    <lineage>
        <taxon>Bacteria</taxon>
        <taxon>Bacillati</taxon>
        <taxon>Cyanobacteriota</taxon>
        <taxon>Cyanophyceae</taxon>
        <taxon>Spirulinales</taxon>
        <taxon>Spirulinaceae</taxon>
        <taxon>Spirulina</taxon>
    </lineage>
</organism>
<keyword evidence="3" id="KW-1185">Reference proteome</keyword>
<dbReference type="GO" id="GO:0004519">
    <property type="term" value="F:endonuclease activity"/>
    <property type="evidence" value="ECO:0007669"/>
    <property type="project" value="UniProtKB-KW"/>
</dbReference>
<evidence type="ECO:0000259" key="1">
    <source>
        <dbReference type="Pfam" id="PF05685"/>
    </source>
</evidence>
<dbReference type="InterPro" id="IPR011335">
    <property type="entry name" value="Restrct_endonuc-II-like"/>
</dbReference>
<dbReference type="InterPro" id="IPR012296">
    <property type="entry name" value="Nuclease_put_TT1808"/>
</dbReference>
<proteinExistence type="predicted"/>
<sequence>MITTPAQSQLSLEAFLELPETKPAQEYVDGQIYTKPMPRGKHSRLQSRLVAEINHVAEPKHLACAFTELRCTFGGRSIVPDIAVFTWDRIPLNEQGEIEDIFSLPPDWTIEILSPEQSPIRVINKILLCLDHDTALGWLIDPQERLILSFLPQQQPKSHQGEEVLPILPILTDFDLLPETIFSYLSLN</sequence>
<dbReference type="RefSeq" id="WP_265264389.1">
    <property type="nucleotide sequence ID" value="NZ_JAIHOM010000041.1"/>
</dbReference>
<dbReference type="PANTHER" id="PTHR34107">
    <property type="entry name" value="SLL0198 PROTEIN-RELATED"/>
    <property type="match status" value="1"/>
</dbReference>